<gene>
    <name evidence="1" type="ORF">EV182_003169</name>
</gene>
<sequence length="458" mass="48497">MRRKEQEILRKLAAFKSHNSGLKSPMATATAAETASENTHFNGQDSPINSGSERIFGSAAGGASQTNPLIGGSVAASTPFSKSKFDTCMINGPLRTLPLIIVTTSLIIVVTTSPASSNRGAASPVQIQDSGLVDPLQALAPLLGKALNQTLASPDDPKGVLILVSGILIGAGLHNGSVKYDEVIKSLLPNGLPVNAFSEGLPPNTTLTAARSLKKNTTDGDSNLRRDAKSSEADTNTSEWGVVQNANSSTGNSRGSTRPSASDFFDEDDVKEDPNPFNQPYSEKKRNSRIVGNEATSEHGWDDPFDNSPFAKRRRVPDDGADNGFGRSSSNSAHKNLQQRNNTIDTSSAFIHPDRWSLRSGNDTPTTPAGNANGGRGGDVSSNGTPTSKSQSHISNSGSGDIELKDLYSDSSWIGLNDVQDRPVSVKTIANLFQGGPFVFVLFEKLSDILNDLYGIEL</sequence>
<organism evidence="1 2">
    <name type="scientific">Spiromyces aspiralis</name>
    <dbReference type="NCBI Taxonomy" id="68401"/>
    <lineage>
        <taxon>Eukaryota</taxon>
        <taxon>Fungi</taxon>
        <taxon>Fungi incertae sedis</taxon>
        <taxon>Zoopagomycota</taxon>
        <taxon>Kickxellomycotina</taxon>
        <taxon>Kickxellomycetes</taxon>
        <taxon>Kickxellales</taxon>
        <taxon>Kickxellaceae</taxon>
        <taxon>Spiromyces</taxon>
    </lineage>
</organism>
<dbReference type="Proteomes" id="UP001145114">
    <property type="component" value="Unassembled WGS sequence"/>
</dbReference>
<accession>A0ACC1HFI0</accession>
<comment type="caution">
    <text evidence="1">The sequence shown here is derived from an EMBL/GenBank/DDBJ whole genome shotgun (WGS) entry which is preliminary data.</text>
</comment>
<reference evidence="1" key="1">
    <citation type="submission" date="2022-06" db="EMBL/GenBank/DDBJ databases">
        <title>Phylogenomic reconstructions and comparative analyses of Kickxellomycotina fungi.</title>
        <authorList>
            <person name="Reynolds N.K."/>
            <person name="Stajich J.E."/>
            <person name="Barry K."/>
            <person name="Grigoriev I.V."/>
            <person name="Crous P."/>
            <person name="Smith M.E."/>
        </authorList>
    </citation>
    <scope>NUCLEOTIDE SEQUENCE</scope>
    <source>
        <strain evidence="1">RSA 2271</strain>
    </source>
</reference>
<name>A0ACC1HFI0_9FUNG</name>
<evidence type="ECO:0000313" key="2">
    <source>
        <dbReference type="Proteomes" id="UP001145114"/>
    </source>
</evidence>
<keyword evidence="2" id="KW-1185">Reference proteome</keyword>
<evidence type="ECO:0000313" key="1">
    <source>
        <dbReference type="EMBL" id="KAJ1674493.1"/>
    </source>
</evidence>
<proteinExistence type="predicted"/>
<feature type="non-terminal residue" evidence="1">
    <location>
        <position position="458"/>
    </location>
</feature>
<protein>
    <submittedName>
        <fullName evidence="1">Uncharacterized protein</fullName>
    </submittedName>
</protein>
<dbReference type="EMBL" id="JAMZIH010005924">
    <property type="protein sequence ID" value="KAJ1674493.1"/>
    <property type="molecule type" value="Genomic_DNA"/>
</dbReference>